<proteinExistence type="predicted"/>
<organism evidence="1 2">
    <name type="scientific">Chitinophaga agrisoli</name>
    <dbReference type="NCBI Taxonomy" id="2607653"/>
    <lineage>
        <taxon>Bacteria</taxon>
        <taxon>Pseudomonadati</taxon>
        <taxon>Bacteroidota</taxon>
        <taxon>Chitinophagia</taxon>
        <taxon>Chitinophagales</taxon>
        <taxon>Chitinophagaceae</taxon>
        <taxon>Chitinophaga</taxon>
    </lineage>
</organism>
<protein>
    <submittedName>
        <fullName evidence="1">Uncharacterized protein</fullName>
    </submittedName>
</protein>
<gene>
    <name evidence="1" type="ORF">F0L74_09730</name>
</gene>
<keyword evidence="2" id="KW-1185">Reference proteome</keyword>
<evidence type="ECO:0000313" key="1">
    <source>
        <dbReference type="EMBL" id="KAA2242798.1"/>
    </source>
</evidence>
<dbReference type="Proteomes" id="UP000324611">
    <property type="component" value="Unassembled WGS sequence"/>
</dbReference>
<comment type="caution">
    <text evidence="1">The sequence shown here is derived from an EMBL/GenBank/DDBJ whole genome shotgun (WGS) entry which is preliminary data.</text>
</comment>
<dbReference type="AlphaFoldDB" id="A0A5B2VW23"/>
<evidence type="ECO:0000313" key="2">
    <source>
        <dbReference type="Proteomes" id="UP000324611"/>
    </source>
</evidence>
<reference evidence="1 2" key="1">
    <citation type="submission" date="2019-09" db="EMBL/GenBank/DDBJ databases">
        <title>Chitinophaga ginsengihumi sp. nov., isolated from soil of ginseng rhizosphere.</title>
        <authorList>
            <person name="Lee J."/>
        </authorList>
    </citation>
    <scope>NUCLEOTIDE SEQUENCE [LARGE SCALE GENOMIC DNA]</scope>
    <source>
        <strain evidence="1 2">BN140078</strain>
    </source>
</reference>
<dbReference type="EMBL" id="VUOC01000002">
    <property type="protein sequence ID" value="KAA2242798.1"/>
    <property type="molecule type" value="Genomic_DNA"/>
</dbReference>
<name>A0A5B2VW23_9BACT</name>
<accession>A0A5B2VW23</accession>
<sequence>MSDRGITEAIQKIAGRQLTDEVYIIACTVDAVNEGERACDCIAIGGEAVTDIPGVQLMAEVDDGILYIPAIGSTVIVVYSKRNVPYIALYSELSAIRYVVGDSTIDVTEGLIKLNNGDFGGLVKVEDLVTKLNNLETLVNDFIQKYNTHVHTGVQTGAGTSAVTTAVETGSLTPTIRAELENTTVTHGE</sequence>
<reference evidence="1 2" key="2">
    <citation type="submission" date="2019-09" db="EMBL/GenBank/DDBJ databases">
        <authorList>
            <person name="Jin C."/>
        </authorList>
    </citation>
    <scope>NUCLEOTIDE SEQUENCE [LARGE SCALE GENOMIC DNA]</scope>
    <source>
        <strain evidence="1 2">BN140078</strain>
    </source>
</reference>
<dbReference type="RefSeq" id="WP_149837674.1">
    <property type="nucleotide sequence ID" value="NZ_VUOC01000002.1"/>
</dbReference>